<dbReference type="RefSeq" id="WP_165192124.1">
    <property type="nucleotide sequence ID" value="NZ_CP106738.1"/>
</dbReference>
<feature type="signal peptide" evidence="1">
    <location>
        <begin position="1"/>
        <end position="21"/>
    </location>
</feature>
<evidence type="ECO:0000313" key="2">
    <source>
        <dbReference type="EMBL" id="UXX83746.1"/>
    </source>
</evidence>
<evidence type="ECO:0000256" key="1">
    <source>
        <dbReference type="SAM" id="SignalP"/>
    </source>
</evidence>
<proteinExistence type="predicted"/>
<dbReference type="EMBL" id="CP106738">
    <property type="protein sequence ID" value="UXX83746.1"/>
    <property type="molecule type" value="Genomic_DNA"/>
</dbReference>
<gene>
    <name evidence="2" type="ORF">N7U68_03505</name>
</gene>
<name>A0ABY6DC74_9RHOB</name>
<feature type="chain" id="PRO_5047154974" evidence="1">
    <location>
        <begin position="22"/>
        <end position="95"/>
    </location>
</feature>
<reference evidence="2" key="1">
    <citation type="submission" date="2022-10" db="EMBL/GenBank/DDBJ databases">
        <title>Roseovarius pelagicus sp. nov., isolated from Arctic seawater.</title>
        <authorList>
            <person name="Hong Y.W."/>
            <person name="Hwang C.Y."/>
        </authorList>
    </citation>
    <scope>NUCLEOTIDE SEQUENCE</scope>
    <source>
        <strain evidence="2">HL-MP18</strain>
    </source>
</reference>
<keyword evidence="3" id="KW-1185">Reference proteome</keyword>
<dbReference type="Proteomes" id="UP001064087">
    <property type="component" value="Chromosome"/>
</dbReference>
<keyword evidence="1" id="KW-0732">Signal</keyword>
<organism evidence="2 3">
    <name type="scientific">Roseovarius pelagicus</name>
    <dbReference type="NCBI Taxonomy" id="2980108"/>
    <lineage>
        <taxon>Bacteria</taxon>
        <taxon>Pseudomonadati</taxon>
        <taxon>Pseudomonadota</taxon>
        <taxon>Alphaproteobacteria</taxon>
        <taxon>Rhodobacterales</taxon>
        <taxon>Roseobacteraceae</taxon>
        <taxon>Roseovarius</taxon>
    </lineage>
</organism>
<protein>
    <submittedName>
        <fullName evidence="2">Uncharacterized protein</fullName>
    </submittedName>
</protein>
<sequence>MKLTILCATTILMTAAAPLWADVIPAPLRYEQFEAAIPHMDLETCPELLAEDDVFCRATLQHEEIHVFAFSTQGDNPLVSVTSFSAEGMTALLTD</sequence>
<evidence type="ECO:0000313" key="3">
    <source>
        <dbReference type="Proteomes" id="UP001064087"/>
    </source>
</evidence>
<accession>A0ABY6DC74</accession>